<gene>
    <name evidence="1" type="ORF">TCON_2296</name>
</gene>
<dbReference type="EMBL" id="SBIQ01000249">
    <property type="protein sequence ID" value="KAF7682477.1"/>
    <property type="molecule type" value="Genomic_DNA"/>
</dbReference>
<sequence>METIGYSGNIIYYTSLGRTRCILIDNNTIVFHQYNSITMLQLASPCTAIIFVRDFLVGFNGSTVFLEHTNVLKKKIKFEKGSIFEHKIELNSYVRGIAECDDILCIGLANGIIKFIELNLETFGKVENHKEINLNHHQPHSEYMELKSASGLLFVLYGSYIYIIHQMEIKVIKCFSNMSCFAIGCYSFAIGYKNGRIDMYSIGNEWKLDFNGEITSFLDKKIDKIELVTDKFAILTEKTLFIYDNILSEIEKYNSDMFWKDGDKIAYTYSGDLNLLTGDNECIYLLNKFDRVYPREDKTIIGIKNETLYLFTNKKENDGIRNDKFVMPSPIKDCVRDCITITETAIIFQKGKFFCYAGKTLVSWDNDYIYLRGGDEYFIYSIDDDQLTGIGKLKGDIKKILKYSADFIYLSDCGLFKSSNEQVINVKSEIKDFFISQKYIFVILENEISMYMLNGELVGSFYLPYNAISFFKDTLYITTKTGVVILNDSIKHRNINADMVYERNGIIVKRDSIFEIYDKKSFLEECKDGLGCEQFYEDLLEISVKAGEDTNKQDSIEESLKEIKELDMKEKVVERDADLESLNKNTENLDVIANEYSGLAHDISEKIKKKRFWFI</sequence>
<accession>A0ABQ7HWD6</accession>
<dbReference type="Proteomes" id="UP001516464">
    <property type="component" value="Unassembled WGS sequence"/>
</dbReference>
<organism evidence="1 2">
    <name type="scientific">Astathelohania contejeani</name>
    <dbReference type="NCBI Taxonomy" id="164912"/>
    <lineage>
        <taxon>Eukaryota</taxon>
        <taxon>Fungi</taxon>
        <taxon>Fungi incertae sedis</taxon>
        <taxon>Microsporidia</taxon>
        <taxon>Astathelohaniidae</taxon>
        <taxon>Astathelohania</taxon>
    </lineage>
</organism>
<name>A0ABQ7HWD6_9MICR</name>
<evidence type="ECO:0000313" key="1">
    <source>
        <dbReference type="EMBL" id="KAF7682477.1"/>
    </source>
</evidence>
<keyword evidence="2" id="KW-1185">Reference proteome</keyword>
<reference evidence="1 2" key="1">
    <citation type="submission" date="2019-01" db="EMBL/GenBank/DDBJ databases">
        <title>Genomes sequencing and comparative genomics of infectious freshwater microsporidia, Cucumispora dikerogammari and Thelohania contejeani.</title>
        <authorList>
            <person name="Cormier A."/>
            <person name="Giraud I."/>
            <person name="Wattier R."/>
            <person name="Teixeira M."/>
            <person name="Grandjean F."/>
            <person name="Rigaud T."/>
            <person name="Cordaux R."/>
        </authorList>
    </citation>
    <scope>NUCLEOTIDE SEQUENCE [LARGE SCALE GENOMIC DNA]</scope>
    <source>
        <strain evidence="1">T1</strain>
        <tissue evidence="1">Spores</tissue>
    </source>
</reference>
<comment type="caution">
    <text evidence="1">The sequence shown here is derived from an EMBL/GenBank/DDBJ whole genome shotgun (WGS) entry which is preliminary data.</text>
</comment>
<protein>
    <submittedName>
        <fullName evidence="1">Uncharacterized protein</fullName>
    </submittedName>
</protein>
<proteinExistence type="predicted"/>
<evidence type="ECO:0000313" key="2">
    <source>
        <dbReference type="Proteomes" id="UP001516464"/>
    </source>
</evidence>